<evidence type="ECO:0000313" key="3">
    <source>
        <dbReference type="Proteomes" id="UP000298416"/>
    </source>
</evidence>
<feature type="compositionally biased region" description="Basic and acidic residues" evidence="1">
    <location>
        <begin position="47"/>
        <end position="57"/>
    </location>
</feature>
<accession>A0A8X8Y4A9</accession>
<keyword evidence="3" id="KW-1185">Reference proteome</keyword>
<evidence type="ECO:0000313" key="2">
    <source>
        <dbReference type="EMBL" id="KAG6425305.1"/>
    </source>
</evidence>
<reference evidence="2" key="2">
    <citation type="submission" date="2020-08" db="EMBL/GenBank/DDBJ databases">
        <title>Plant Genome Project.</title>
        <authorList>
            <person name="Zhang R.-G."/>
        </authorList>
    </citation>
    <scope>NUCLEOTIDE SEQUENCE</scope>
    <source>
        <strain evidence="2">Huo1</strain>
        <tissue evidence="2">Leaf</tissue>
    </source>
</reference>
<gene>
    <name evidence="2" type="ORF">SASPL_115733</name>
</gene>
<dbReference type="EMBL" id="PNBA02000005">
    <property type="protein sequence ID" value="KAG6425305.1"/>
    <property type="molecule type" value="Genomic_DNA"/>
</dbReference>
<proteinExistence type="predicted"/>
<evidence type="ECO:0000256" key="1">
    <source>
        <dbReference type="SAM" id="MobiDB-lite"/>
    </source>
</evidence>
<feature type="compositionally biased region" description="Basic and acidic residues" evidence="1">
    <location>
        <begin position="103"/>
        <end position="116"/>
    </location>
</feature>
<dbReference type="PANTHER" id="PTHR28632">
    <property type="entry name" value="TRANSLATION MACHINERY-ASSOCIATED PROTEIN 7"/>
    <property type="match status" value="1"/>
</dbReference>
<organism evidence="2">
    <name type="scientific">Salvia splendens</name>
    <name type="common">Scarlet sage</name>
    <dbReference type="NCBI Taxonomy" id="180675"/>
    <lineage>
        <taxon>Eukaryota</taxon>
        <taxon>Viridiplantae</taxon>
        <taxon>Streptophyta</taxon>
        <taxon>Embryophyta</taxon>
        <taxon>Tracheophyta</taxon>
        <taxon>Spermatophyta</taxon>
        <taxon>Magnoliopsida</taxon>
        <taxon>eudicotyledons</taxon>
        <taxon>Gunneridae</taxon>
        <taxon>Pentapetalae</taxon>
        <taxon>asterids</taxon>
        <taxon>lamiids</taxon>
        <taxon>Lamiales</taxon>
        <taxon>Lamiaceae</taxon>
        <taxon>Nepetoideae</taxon>
        <taxon>Mentheae</taxon>
        <taxon>Salviinae</taxon>
        <taxon>Salvia</taxon>
        <taxon>Salvia subgen. Calosphace</taxon>
        <taxon>core Calosphace</taxon>
    </lineage>
</organism>
<dbReference type="Proteomes" id="UP000298416">
    <property type="component" value="Unassembled WGS sequence"/>
</dbReference>
<sequence length="135" mass="14493">MPYKDAASVTESQGQSVKSDINHDLGDKSDQDDLGDKSDQDTVIGADYEHNSADSSDHGSSSGPQPEYPPPSVGNQGGKAKPLKQPKAEKKEYDETDMANIQKKKEEEKALKELRAKAQQKGSFGGSGLKKSGKK</sequence>
<reference evidence="2" key="1">
    <citation type="submission" date="2018-01" db="EMBL/GenBank/DDBJ databases">
        <authorList>
            <person name="Mao J.F."/>
        </authorList>
    </citation>
    <scope>NUCLEOTIDE SEQUENCE</scope>
    <source>
        <strain evidence="2">Huo1</strain>
        <tissue evidence="2">Leaf</tissue>
    </source>
</reference>
<dbReference type="InterPro" id="IPR015157">
    <property type="entry name" value="TMA7"/>
</dbReference>
<protein>
    <recommendedName>
        <fullName evidence="4">Translation machinery-associated protein 7</fullName>
    </recommendedName>
</protein>
<feature type="region of interest" description="Disordered" evidence="1">
    <location>
        <begin position="1"/>
        <end position="135"/>
    </location>
</feature>
<feature type="compositionally biased region" description="Basic and acidic residues" evidence="1">
    <location>
        <begin position="20"/>
        <end position="40"/>
    </location>
</feature>
<dbReference type="Pfam" id="PF09072">
    <property type="entry name" value="TMA7"/>
    <property type="match status" value="1"/>
</dbReference>
<feature type="compositionally biased region" description="Polar residues" evidence="1">
    <location>
        <begin position="9"/>
        <end position="19"/>
    </location>
</feature>
<comment type="caution">
    <text evidence="2">The sequence shown here is derived from an EMBL/GenBank/DDBJ whole genome shotgun (WGS) entry which is preliminary data.</text>
</comment>
<evidence type="ECO:0008006" key="4">
    <source>
        <dbReference type="Google" id="ProtNLM"/>
    </source>
</evidence>
<dbReference type="AlphaFoldDB" id="A0A8X8Y4A9"/>
<name>A0A8X8Y4A9_SALSN</name>